<gene>
    <name evidence="1" type="ORF">PCOR1329_LOCUS80404</name>
</gene>
<evidence type="ECO:0000313" key="2">
    <source>
        <dbReference type="Proteomes" id="UP001189429"/>
    </source>
</evidence>
<sequence>MCIHCNCARPPRPRRSSAQPAALLSLSLSPALRVGEGSSMLAMTKMSRDLGAMSRLSCSALPARTAWQAPPWEVRGAGLGACARSQTRLTMTKMSQGLVDADLFRGPCWPSPLREDMIHEPRVAKQLMLLS</sequence>
<accession>A0ABN9Y019</accession>
<evidence type="ECO:0000313" key="1">
    <source>
        <dbReference type="EMBL" id="CAK0904355.1"/>
    </source>
</evidence>
<reference evidence="1" key="1">
    <citation type="submission" date="2023-10" db="EMBL/GenBank/DDBJ databases">
        <authorList>
            <person name="Chen Y."/>
            <person name="Shah S."/>
            <person name="Dougan E. K."/>
            <person name="Thang M."/>
            <person name="Chan C."/>
        </authorList>
    </citation>
    <scope>NUCLEOTIDE SEQUENCE [LARGE SCALE GENOMIC DNA]</scope>
</reference>
<dbReference type="Proteomes" id="UP001189429">
    <property type="component" value="Unassembled WGS sequence"/>
</dbReference>
<protein>
    <submittedName>
        <fullName evidence="1">Uncharacterized protein</fullName>
    </submittedName>
</protein>
<name>A0ABN9Y019_9DINO</name>
<proteinExistence type="predicted"/>
<comment type="caution">
    <text evidence="1">The sequence shown here is derived from an EMBL/GenBank/DDBJ whole genome shotgun (WGS) entry which is preliminary data.</text>
</comment>
<dbReference type="EMBL" id="CAUYUJ010021392">
    <property type="protein sequence ID" value="CAK0904355.1"/>
    <property type="molecule type" value="Genomic_DNA"/>
</dbReference>
<organism evidence="1 2">
    <name type="scientific">Prorocentrum cordatum</name>
    <dbReference type="NCBI Taxonomy" id="2364126"/>
    <lineage>
        <taxon>Eukaryota</taxon>
        <taxon>Sar</taxon>
        <taxon>Alveolata</taxon>
        <taxon>Dinophyceae</taxon>
        <taxon>Prorocentrales</taxon>
        <taxon>Prorocentraceae</taxon>
        <taxon>Prorocentrum</taxon>
    </lineage>
</organism>
<keyword evidence="2" id="KW-1185">Reference proteome</keyword>